<comment type="caution">
    <text evidence="1">The sequence shown here is derived from an EMBL/GenBank/DDBJ whole genome shotgun (WGS) entry which is preliminary data.</text>
</comment>
<proteinExistence type="predicted"/>
<sequence length="75" mass="8381">MSSMTLGLQLKMIDCFCQLQSWINLTSSLNGTLDFLIEPSLIQIRHSNPHSDLRIGSFVSPIPPSIGHVFEQQPN</sequence>
<dbReference type="AlphaFoldDB" id="A0AAN9LIN4"/>
<protein>
    <submittedName>
        <fullName evidence="1">Uncharacterized protein</fullName>
    </submittedName>
</protein>
<gene>
    <name evidence="1" type="ORF">VNO77_17266</name>
</gene>
<evidence type="ECO:0000313" key="2">
    <source>
        <dbReference type="Proteomes" id="UP001367508"/>
    </source>
</evidence>
<dbReference type="Proteomes" id="UP001367508">
    <property type="component" value="Unassembled WGS sequence"/>
</dbReference>
<name>A0AAN9LIN4_CANGL</name>
<evidence type="ECO:0000313" key="1">
    <source>
        <dbReference type="EMBL" id="KAK7336720.1"/>
    </source>
</evidence>
<accession>A0AAN9LIN4</accession>
<reference evidence="1 2" key="1">
    <citation type="submission" date="2024-01" db="EMBL/GenBank/DDBJ databases">
        <title>The genomes of 5 underutilized Papilionoideae crops provide insights into root nodulation and disease resistanc.</title>
        <authorList>
            <person name="Jiang F."/>
        </authorList>
    </citation>
    <scope>NUCLEOTIDE SEQUENCE [LARGE SCALE GENOMIC DNA]</scope>
    <source>
        <strain evidence="1">LVBAO_FW01</strain>
        <tissue evidence="1">Leaves</tissue>
    </source>
</reference>
<dbReference type="EMBL" id="JAYMYQ010000004">
    <property type="protein sequence ID" value="KAK7336720.1"/>
    <property type="molecule type" value="Genomic_DNA"/>
</dbReference>
<organism evidence="1 2">
    <name type="scientific">Canavalia gladiata</name>
    <name type="common">Sword bean</name>
    <name type="synonym">Dolichos gladiatus</name>
    <dbReference type="NCBI Taxonomy" id="3824"/>
    <lineage>
        <taxon>Eukaryota</taxon>
        <taxon>Viridiplantae</taxon>
        <taxon>Streptophyta</taxon>
        <taxon>Embryophyta</taxon>
        <taxon>Tracheophyta</taxon>
        <taxon>Spermatophyta</taxon>
        <taxon>Magnoliopsida</taxon>
        <taxon>eudicotyledons</taxon>
        <taxon>Gunneridae</taxon>
        <taxon>Pentapetalae</taxon>
        <taxon>rosids</taxon>
        <taxon>fabids</taxon>
        <taxon>Fabales</taxon>
        <taxon>Fabaceae</taxon>
        <taxon>Papilionoideae</taxon>
        <taxon>50 kb inversion clade</taxon>
        <taxon>NPAAA clade</taxon>
        <taxon>indigoferoid/millettioid clade</taxon>
        <taxon>Phaseoleae</taxon>
        <taxon>Canavalia</taxon>
    </lineage>
</organism>
<keyword evidence="2" id="KW-1185">Reference proteome</keyword>